<dbReference type="KEGG" id="vg:64766886"/>
<proteinExistence type="predicted"/>
<accession>A0A649VSW3</accession>
<protein>
    <submittedName>
        <fullName evidence="1">Uncharacterized protein</fullName>
    </submittedName>
</protein>
<evidence type="ECO:0000313" key="2">
    <source>
        <dbReference type="Proteomes" id="UP000423065"/>
    </source>
</evidence>
<dbReference type="EMBL" id="MN586040">
    <property type="protein sequence ID" value="QGJ95039.1"/>
    <property type="molecule type" value="Genomic_DNA"/>
</dbReference>
<dbReference type="GeneID" id="64766886"/>
<organism evidence="1 2">
    <name type="scientific">Gordonia phage Stormageddon</name>
    <dbReference type="NCBI Taxonomy" id="2656541"/>
    <lineage>
        <taxon>Viruses</taxon>
        <taxon>Duplodnaviria</taxon>
        <taxon>Heunggongvirae</taxon>
        <taxon>Uroviricota</taxon>
        <taxon>Caudoviricetes</taxon>
        <taxon>Stormageddonvirus</taxon>
        <taxon>Stormageddonvirus Stormageddon</taxon>
    </lineage>
</organism>
<dbReference type="Pfam" id="PF19474">
    <property type="entry name" value="DUF6011"/>
    <property type="match status" value="1"/>
</dbReference>
<evidence type="ECO:0000313" key="1">
    <source>
        <dbReference type="EMBL" id="QGJ95039.1"/>
    </source>
</evidence>
<dbReference type="Proteomes" id="UP000423065">
    <property type="component" value="Segment"/>
</dbReference>
<gene>
    <name evidence="1" type="primary">179</name>
    <name evidence="1" type="ORF">SEA_STORMAGEDDON_179</name>
</gene>
<name>A0A649VSW3_9CAUD</name>
<keyword evidence="2" id="KW-1185">Reference proteome</keyword>
<reference evidence="1 2" key="1">
    <citation type="submission" date="2019-10" db="EMBL/GenBank/DDBJ databases">
        <authorList>
            <person name="Garlena R.A."/>
            <person name="Russell D.A."/>
            <person name="Pope W.H."/>
            <person name="Jacobs-Sera D."/>
            <person name="Hatfull G.F."/>
        </authorList>
    </citation>
    <scope>NUCLEOTIDE SEQUENCE [LARGE SCALE GENOMIC DNA]</scope>
</reference>
<dbReference type="InterPro" id="IPR046053">
    <property type="entry name" value="DUF6011"/>
</dbReference>
<dbReference type="RefSeq" id="YP_010059654.1">
    <property type="nucleotide sequence ID" value="NC_054726.1"/>
</dbReference>
<sequence>MTTTATVRPIAGVDAKDGQIGYVEVLLAERNWAEATPATYAMRAGEIAAAIQIVRNPELAAKAGATAPFDGGKLNQVLHFANSKPLTIKGASALIDWLKTVERKAAPARTAHTRPATALPEVPAGRYAVATDKGAINEIAFYVVDRPETGKWAGYTFVKRLESDTEVRLGRAQAATVLAKIAADPAAASKLYGHEIGACGVCGRTLTNDASREAGIGPKCQAKAGW</sequence>